<accession>A0A916NKB7</accession>
<dbReference type="Proteomes" id="UP000693672">
    <property type="component" value="Unassembled WGS sequence"/>
</dbReference>
<evidence type="ECO:0000313" key="3">
    <source>
        <dbReference type="Proteomes" id="UP000693672"/>
    </source>
</evidence>
<comment type="caution">
    <text evidence="2">The sequence shown here is derived from an EMBL/GenBank/DDBJ whole genome shotgun (WGS) entry which is preliminary data.</text>
</comment>
<evidence type="ECO:0000313" key="2">
    <source>
        <dbReference type="EMBL" id="CAG7597166.1"/>
    </source>
</evidence>
<name>A0A916NKB7_9BACL</name>
<evidence type="ECO:0000259" key="1">
    <source>
        <dbReference type="Pfam" id="PF01636"/>
    </source>
</evidence>
<reference evidence="2" key="1">
    <citation type="submission" date="2021-06" db="EMBL/GenBank/DDBJ databases">
        <authorList>
            <person name="Criscuolo A."/>
        </authorList>
    </citation>
    <scope>NUCLEOTIDE SEQUENCE</scope>
    <source>
        <strain evidence="2">CIP111600</strain>
    </source>
</reference>
<organism evidence="2 3">
    <name type="scientific">Paenibacillus solanacearum</name>
    <dbReference type="NCBI Taxonomy" id="2048548"/>
    <lineage>
        <taxon>Bacteria</taxon>
        <taxon>Bacillati</taxon>
        <taxon>Bacillota</taxon>
        <taxon>Bacilli</taxon>
        <taxon>Bacillales</taxon>
        <taxon>Paenibacillaceae</taxon>
        <taxon>Paenibacillus</taxon>
    </lineage>
</organism>
<proteinExistence type="predicted"/>
<dbReference type="Pfam" id="PF01636">
    <property type="entry name" value="APH"/>
    <property type="match status" value="1"/>
</dbReference>
<protein>
    <recommendedName>
        <fullName evidence="1">Aminoglycoside phosphotransferase domain-containing protein</fullName>
    </recommendedName>
</protein>
<dbReference type="EMBL" id="CAJVAS010000001">
    <property type="protein sequence ID" value="CAG7597166.1"/>
    <property type="molecule type" value="Genomic_DNA"/>
</dbReference>
<dbReference type="RefSeq" id="WP_218089957.1">
    <property type="nucleotide sequence ID" value="NZ_CAJVAS010000001.1"/>
</dbReference>
<feature type="domain" description="Aminoglycoside phosphotransferase" evidence="1">
    <location>
        <begin position="2"/>
        <end position="190"/>
    </location>
</feature>
<dbReference type="AlphaFoldDB" id="A0A916NKB7"/>
<sequence>MKQIGRGRTADIFEYGDHQILKLYKEGFPEDFIQREFEASQFVCSVGIPSPQAYELVSQDGRLGIVFERASGVSLLSVMSKQMWLLGKHSRTLAALHYDLHTRSASGRIRKQKAVLSEQIQTAPLLTDEEKNSILRYLKALPDDDKLCHGDFHPDNVLVGNGNRVIDWMTGMSGNPDGDAARTILLMSYGTMPDGTPRIVKAIVQFMRNKLRKVYTKHYLKLSGRPYSKIDSWMLPVAAARLVEWIPPAEKNSLLELIRERLRSNSS</sequence>
<dbReference type="InterPro" id="IPR002575">
    <property type="entry name" value="Aminoglycoside_PTrfase"/>
</dbReference>
<gene>
    <name evidence="2" type="ORF">PAESOLCIP111_00123</name>
</gene>
<keyword evidence="3" id="KW-1185">Reference proteome</keyword>